<protein>
    <recommendedName>
        <fullName evidence="6">Gnk2-homologous domain-containing protein</fullName>
    </recommendedName>
</protein>
<feature type="domain" description="Gnk2-homologous" evidence="6">
    <location>
        <begin position="22"/>
        <end position="126"/>
    </location>
</feature>
<comment type="caution">
    <text evidence="7">The sequence shown here is derived from an EMBL/GenBank/DDBJ whole genome shotgun (WGS) entry which is preliminary data.</text>
</comment>
<keyword evidence="8" id="KW-1185">Reference proteome</keyword>
<dbReference type="InterPro" id="IPR038408">
    <property type="entry name" value="GNK2_sf"/>
</dbReference>
<sequence length="317" mass="34502">MWGKLKARSSILSFLLMSVSLVAAAPRCYDTGNFTTNSTYAKNRDLMLASLPSNASASGGFFTNNVGLNSDQVYALAMCRGDHTPDACYRCVNSSTYELMANCPNQKEASAWTGDYCLVHYADHSFFGTLELEPTVRLYNTGNITSNLTEFGTVWTSLMDRVARNASNGSSGLKYATGEADFEVFVRIYALMQCTPDLSMWDCDSCLRLSAGSYERCCHGKGGGVVQKPNCYFRWDLYPFYVSNASTTASLSPPPPPASAPPQLVVSQTRKGEGSDEQKTSLWVPLGASLSAALGLALFSACGVFIWRRRNSQGVDH</sequence>
<organism evidence="7 8">
    <name type="scientific">Hibiscus sabdariffa</name>
    <name type="common">roselle</name>
    <dbReference type="NCBI Taxonomy" id="183260"/>
    <lineage>
        <taxon>Eukaryota</taxon>
        <taxon>Viridiplantae</taxon>
        <taxon>Streptophyta</taxon>
        <taxon>Embryophyta</taxon>
        <taxon>Tracheophyta</taxon>
        <taxon>Spermatophyta</taxon>
        <taxon>Magnoliopsida</taxon>
        <taxon>eudicotyledons</taxon>
        <taxon>Gunneridae</taxon>
        <taxon>Pentapetalae</taxon>
        <taxon>rosids</taxon>
        <taxon>malvids</taxon>
        <taxon>Malvales</taxon>
        <taxon>Malvaceae</taxon>
        <taxon>Malvoideae</taxon>
        <taxon>Hibiscus</taxon>
    </lineage>
</organism>
<evidence type="ECO:0000259" key="6">
    <source>
        <dbReference type="PROSITE" id="PS51473"/>
    </source>
</evidence>
<dbReference type="PANTHER" id="PTHR32099:SF92">
    <property type="entry name" value="CYSTEINE-RICH RECEPTOR-LIKE PROTEIN KINASE 11"/>
    <property type="match status" value="1"/>
</dbReference>
<evidence type="ECO:0000256" key="3">
    <source>
        <dbReference type="SAM" id="MobiDB-lite"/>
    </source>
</evidence>
<dbReference type="Gene3D" id="3.30.430.20">
    <property type="entry name" value="Gnk2 domain, C-X8-C-X2-C motif"/>
    <property type="match status" value="2"/>
</dbReference>
<dbReference type="PANTHER" id="PTHR32099">
    <property type="entry name" value="CYSTEINE-RICH REPEAT SECRETORY PROTEIN"/>
    <property type="match status" value="1"/>
</dbReference>
<feature type="chain" id="PRO_5046695584" description="Gnk2-homologous domain-containing protein" evidence="5">
    <location>
        <begin position="25"/>
        <end position="317"/>
    </location>
</feature>
<evidence type="ECO:0000256" key="1">
    <source>
        <dbReference type="ARBA" id="ARBA00022729"/>
    </source>
</evidence>
<evidence type="ECO:0000256" key="4">
    <source>
        <dbReference type="SAM" id="Phobius"/>
    </source>
</evidence>
<proteinExistence type="predicted"/>
<keyword evidence="4" id="KW-1133">Transmembrane helix</keyword>
<dbReference type="EMBL" id="JBBPBM010000007">
    <property type="protein sequence ID" value="KAK8575345.1"/>
    <property type="molecule type" value="Genomic_DNA"/>
</dbReference>
<feature type="domain" description="Gnk2-homologous" evidence="6">
    <location>
        <begin position="132"/>
        <end position="240"/>
    </location>
</feature>
<evidence type="ECO:0000256" key="5">
    <source>
        <dbReference type="SAM" id="SignalP"/>
    </source>
</evidence>
<evidence type="ECO:0000313" key="7">
    <source>
        <dbReference type="EMBL" id="KAK8575345.1"/>
    </source>
</evidence>
<accession>A0ABR2FAI1</accession>
<dbReference type="InterPro" id="IPR002902">
    <property type="entry name" value="GNK2"/>
</dbReference>
<dbReference type="CDD" id="cd23509">
    <property type="entry name" value="Gnk2-like"/>
    <property type="match status" value="2"/>
</dbReference>
<dbReference type="PROSITE" id="PS51473">
    <property type="entry name" value="GNK2"/>
    <property type="match status" value="2"/>
</dbReference>
<keyword evidence="2" id="KW-0677">Repeat</keyword>
<gene>
    <name evidence="7" type="ORF">V6N12_063020</name>
</gene>
<evidence type="ECO:0000313" key="8">
    <source>
        <dbReference type="Proteomes" id="UP001472677"/>
    </source>
</evidence>
<evidence type="ECO:0000256" key="2">
    <source>
        <dbReference type="ARBA" id="ARBA00022737"/>
    </source>
</evidence>
<name>A0ABR2FAI1_9ROSI</name>
<dbReference type="Proteomes" id="UP001472677">
    <property type="component" value="Unassembled WGS sequence"/>
</dbReference>
<dbReference type="Pfam" id="PF01657">
    <property type="entry name" value="Stress-antifung"/>
    <property type="match status" value="2"/>
</dbReference>
<feature type="transmembrane region" description="Helical" evidence="4">
    <location>
        <begin position="282"/>
        <end position="307"/>
    </location>
</feature>
<keyword evidence="4" id="KW-0812">Transmembrane</keyword>
<keyword evidence="1 5" id="KW-0732">Signal</keyword>
<keyword evidence="4" id="KW-0472">Membrane</keyword>
<feature type="region of interest" description="Disordered" evidence="3">
    <location>
        <begin position="251"/>
        <end position="277"/>
    </location>
</feature>
<feature type="signal peptide" evidence="5">
    <location>
        <begin position="1"/>
        <end position="24"/>
    </location>
</feature>
<reference evidence="7 8" key="1">
    <citation type="journal article" date="2024" name="G3 (Bethesda)">
        <title>Genome assembly of Hibiscus sabdariffa L. provides insights into metabolisms of medicinal natural products.</title>
        <authorList>
            <person name="Kim T."/>
        </authorList>
    </citation>
    <scope>NUCLEOTIDE SEQUENCE [LARGE SCALE GENOMIC DNA]</scope>
    <source>
        <strain evidence="7">TK-2024</strain>
        <tissue evidence="7">Old leaves</tissue>
    </source>
</reference>